<comment type="caution">
    <text evidence="1">The sequence shown here is derived from an EMBL/GenBank/DDBJ whole genome shotgun (WGS) entry which is preliminary data.</text>
</comment>
<reference evidence="1" key="1">
    <citation type="journal article" date="2021" name="PeerJ">
        <title>Extensive microbial diversity within the chicken gut microbiome revealed by metagenomics and culture.</title>
        <authorList>
            <person name="Gilroy R."/>
            <person name="Ravi A."/>
            <person name="Getino M."/>
            <person name="Pursley I."/>
            <person name="Horton D.L."/>
            <person name="Alikhan N.F."/>
            <person name="Baker D."/>
            <person name="Gharbi K."/>
            <person name="Hall N."/>
            <person name="Watson M."/>
            <person name="Adriaenssens E.M."/>
            <person name="Foster-Nyarko E."/>
            <person name="Jarju S."/>
            <person name="Secka A."/>
            <person name="Antonio M."/>
            <person name="Oren A."/>
            <person name="Chaudhuri R.R."/>
            <person name="La Ragione R."/>
            <person name="Hildebrand F."/>
            <person name="Pallen M.J."/>
        </authorList>
    </citation>
    <scope>NUCLEOTIDE SEQUENCE</scope>
    <source>
        <strain evidence="1">CHK169-11906</strain>
    </source>
</reference>
<dbReference type="InterPro" id="IPR042099">
    <property type="entry name" value="ANL_N_sf"/>
</dbReference>
<evidence type="ECO:0000313" key="1">
    <source>
        <dbReference type="EMBL" id="HJA99003.1"/>
    </source>
</evidence>
<reference evidence="1" key="2">
    <citation type="submission" date="2021-04" db="EMBL/GenBank/DDBJ databases">
        <authorList>
            <person name="Gilroy R."/>
        </authorList>
    </citation>
    <scope>NUCLEOTIDE SEQUENCE</scope>
    <source>
        <strain evidence="1">CHK169-11906</strain>
    </source>
</reference>
<protein>
    <submittedName>
        <fullName evidence="1">Acyltransferase</fullName>
    </submittedName>
</protein>
<sequence length="322" mass="37040">MIPTDDLFRLGGNRAAFERAALDTFRFQAERCDVYREYLSQMQIDPARIERIEQIPFLPIECFKWREVYCGDRTPEEIFTSSNTGQTVASRHPMYSLDLYEKAFEWGFRMFYGVPTQWSLYGLLPSYLERKGSSLIYMVDRLIRECGSGGFYLNNYEQLLADMTADPKPKILLGVSYALWDLAEQFTPKLQNTIVMETGGMKGHREELPKAEFHRILCEAFGVTEIHSEYGMAELTSQAYSSGRGIFRTPTWMRVLIRDINDPFDIRPTGSRGGINIIDLANRYSCAFIQTQDVGRLRPDGSFEIEGRIDRSDIRGCNLLAQ</sequence>
<proteinExistence type="predicted"/>
<dbReference type="EMBL" id="DWYR01000013">
    <property type="protein sequence ID" value="HJA99003.1"/>
    <property type="molecule type" value="Genomic_DNA"/>
</dbReference>
<gene>
    <name evidence="1" type="ORF">H9779_05325</name>
</gene>
<dbReference type="SUPFAM" id="SSF56801">
    <property type="entry name" value="Acetyl-CoA synthetase-like"/>
    <property type="match status" value="1"/>
</dbReference>
<evidence type="ECO:0000313" key="2">
    <source>
        <dbReference type="Proteomes" id="UP000824259"/>
    </source>
</evidence>
<dbReference type="GO" id="GO:0016746">
    <property type="term" value="F:acyltransferase activity"/>
    <property type="evidence" value="ECO:0007669"/>
    <property type="project" value="UniProtKB-KW"/>
</dbReference>
<organism evidence="1 2">
    <name type="scientific">Candidatus Alistipes avicola</name>
    <dbReference type="NCBI Taxonomy" id="2838432"/>
    <lineage>
        <taxon>Bacteria</taxon>
        <taxon>Pseudomonadati</taxon>
        <taxon>Bacteroidota</taxon>
        <taxon>Bacteroidia</taxon>
        <taxon>Bacteroidales</taxon>
        <taxon>Rikenellaceae</taxon>
        <taxon>Alistipes</taxon>
    </lineage>
</organism>
<dbReference type="Proteomes" id="UP000824259">
    <property type="component" value="Unassembled WGS sequence"/>
</dbReference>
<name>A0A9D2RIW2_9BACT</name>
<keyword evidence="1" id="KW-0012">Acyltransferase</keyword>
<dbReference type="Gene3D" id="3.40.50.12780">
    <property type="entry name" value="N-terminal domain of ligase-like"/>
    <property type="match status" value="1"/>
</dbReference>
<dbReference type="AlphaFoldDB" id="A0A9D2RIW2"/>
<keyword evidence="1" id="KW-0808">Transferase</keyword>
<accession>A0A9D2RIW2</accession>